<evidence type="ECO:0000313" key="1">
    <source>
        <dbReference type="EMBL" id="KAG2211159.1"/>
    </source>
</evidence>
<proteinExistence type="predicted"/>
<keyword evidence="2" id="KW-1185">Reference proteome</keyword>
<comment type="caution">
    <text evidence="1">The sequence shown here is derived from an EMBL/GenBank/DDBJ whole genome shotgun (WGS) entry which is preliminary data.</text>
</comment>
<evidence type="ECO:0000313" key="2">
    <source>
        <dbReference type="Proteomes" id="UP000603453"/>
    </source>
</evidence>
<gene>
    <name evidence="1" type="ORF">INT47_006278</name>
</gene>
<dbReference type="OrthoDB" id="2287442at2759"/>
<name>A0A8H7RHN6_9FUNG</name>
<dbReference type="Proteomes" id="UP000603453">
    <property type="component" value="Unassembled WGS sequence"/>
</dbReference>
<reference evidence="1" key="1">
    <citation type="submission" date="2020-12" db="EMBL/GenBank/DDBJ databases">
        <title>Metabolic potential, ecology and presence of endohyphal bacteria is reflected in genomic diversity of Mucoromycotina.</title>
        <authorList>
            <person name="Muszewska A."/>
            <person name="Okrasinska A."/>
            <person name="Steczkiewicz K."/>
            <person name="Drgas O."/>
            <person name="Orlowska M."/>
            <person name="Perlinska-Lenart U."/>
            <person name="Aleksandrzak-Piekarczyk T."/>
            <person name="Szatraj K."/>
            <person name="Zielenkiewicz U."/>
            <person name="Pilsyk S."/>
            <person name="Malc E."/>
            <person name="Mieczkowski P."/>
            <person name="Kruszewska J.S."/>
            <person name="Biernat P."/>
            <person name="Pawlowska J."/>
        </authorList>
    </citation>
    <scope>NUCLEOTIDE SEQUENCE</scope>
    <source>
        <strain evidence="1">WA0000017839</strain>
    </source>
</reference>
<dbReference type="AlphaFoldDB" id="A0A8H7RHN6"/>
<sequence>MAAPSPYLSEGSVSPAEVKRTTKIEYFLGKGVKEWNPKDELVYKDTNITKEFKWLRSKSIDQVEKGNDISCLRNLALSHILPLNKFDDKQRVTRYFYGSTRKALRLIARCMKPEFERTSTKAIIYCKKEADVG</sequence>
<organism evidence="1 2">
    <name type="scientific">Mucor saturninus</name>
    <dbReference type="NCBI Taxonomy" id="64648"/>
    <lineage>
        <taxon>Eukaryota</taxon>
        <taxon>Fungi</taxon>
        <taxon>Fungi incertae sedis</taxon>
        <taxon>Mucoromycota</taxon>
        <taxon>Mucoromycotina</taxon>
        <taxon>Mucoromycetes</taxon>
        <taxon>Mucorales</taxon>
        <taxon>Mucorineae</taxon>
        <taxon>Mucoraceae</taxon>
        <taxon>Mucor</taxon>
    </lineage>
</organism>
<protein>
    <submittedName>
        <fullName evidence="1">Uncharacterized protein</fullName>
    </submittedName>
</protein>
<accession>A0A8H7RHN6</accession>
<dbReference type="EMBL" id="JAEPRD010000009">
    <property type="protein sequence ID" value="KAG2211159.1"/>
    <property type="molecule type" value="Genomic_DNA"/>
</dbReference>